<feature type="transmembrane region" description="Helical" evidence="1">
    <location>
        <begin position="93"/>
        <end position="113"/>
    </location>
</feature>
<evidence type="ECO:0000313" key="3">
    <source>
        <dbReference type="Proteomes" id="UP000034069"/>
    </source>
</evidence>
<feature type="transmembrane region" description="Helical" evidence="1">
    <location>
        <begin position="38"/>
        <end position="56"/>
    </location>
</feature>
<reference evidence="2 3" key="1">
    <citation type="journal article" date="2015" name="Nature">
        <title>rRNA introns, odd ribosomes, and small enigmatic genomes across a large radiation of phyla.</title>
        <authorList>
            <person name="Brown C.T."/>
            <person name="Hug L.A."/>
            <person name="Thomas B.C."/>
            <person name="Sharon I."/>
            <person name="Castelle C.J."/>
            <person name="Singh A."/>
            <person name="Wilkins M.J."/>
            <person name="Williams K.H."/>
            <person name="Banfield J.F."/>
        </authorList>
    </citation>
    <scope>NUCLEOTIDE SEQUENCE [LARGE SCALE GENOMIC DNA]</scope>
</reference>
<comment type="caution">
    <text evidence="2">The sequence shown here is derived from an EMBL/GenBank/DDBJ whole genome shotgun (WGS) entry which is preliminary data.</text>
</comment>
<evidence type="ECO:0000256" key="1">
    <source>
        <dbReference type="SAM" id="Phobius"/>
    </source>
</evidence>
<dbReference type="EMBL" id="LCHN01000016">
    <property type="protein sequence ID" value="KKT35421.1"/>
    <property type="molecule type" value="Genomic_DNA"/>
</dbReference>
<protein>
    <submittedName>
        <fullName evidence="2">Uncharacterized protein</fullName>
    </submittedName>
</protein>
<sequence length="117" mass="13355">MRQTKLQIIDSSLFLYGAIVTFILTITAFFNLKTQNSLITLILFLPVTIYFVIKIISDLKKSLLKLLNIDQKKHPYFGQFSLSTFISQSEPTFLINLALLSLAVALILFRISIEINQ</sequence>
<gene>
    <name evidence="2" type="ORF">UW23_C0016G0002</name>
</gene>
<keyword evidence="1" id="KW-0812">Transmembrane</keyword>
<dbReference type="Proteomes" id="UP000034069">
    <property type="component" value="Unassembled WGS sequence"/>
</dbReference>
<organism evidence="2 3">
    <name type="scientific">Candidatus Collierbacteria bacterium GW2011_GWA1_44_12</name>
    <dbReference type="NCBI Taxonomy" id="1618376"/>
    <lineage>
        <taxon>Bacteria</taxon>
        <taxon>Candidatus Collieribacteriota</taxon>
    </lineage>
</organism>
<keyword evidence="1" id="KW-0472">Membrane</keyword>
<proteinExistence type="predicted"/>
<evidence type="ECO:0000313" key="2">
    <source>
        <dbReference type="EMBL" id="KKT35421.1"/>
    </source>
</evidence>
<feature type="transmembrane region" description="Helical" evidence="1">
    <location>
        <begin position="12"/>
        <end position="32"/>
    </location>
</feature>
<accession>A0A0G1GKD1</accession>
<keyword evidence="1" id="KW-1133">Transmembrane helix</keyword>
<dbReference type="AlphaFoldDB" id="A0A0G1GKD1"/>
<name>A0A0G1GKD1_9BACT</name>